<keyword evidence="2" id="KW-1185">Reference proteome</keyword>
<evidence type="ECO:0000313" key="2">
    <source>
        <dbReference type="Proteomes" id="UP000828390"/>
    </source>
</evidence>
<organism evidence="1 2">
    <name type="scientific">Dreissena polymorpha</name>
    <name type="common">Zebra mussel</name>
    <name type="synonym">Mytilus polymorpha</name>
    <dbReference type="NCBI Taxonomy" id="45954"/>
    <lineage>
        <taxon>Eukaryota</taxon>
        <taxon>Metazoa</taxon>
        <taxon>Spiralia</taxon>
        <taxon>Lophotrochozoa</taxon>
        <taxon>Mollusca</taxon>
        <taxon>Bivalvia</taxon>
        <taxon>Autobranchia</taxon>
        <taxon>Heteroconchia</taxon>
        <taxon>Euheterodonta</taxon>
        <taxon>Imparidentia</taxon>
        <taxon>Neoheterodontei</taxon>
        <taxon>Myida</taxon>
        <taxon>Dreissenoidea</taxon>
        <taxon>Dreissenidae</taxon>
        <taxon>Dreissena</taxon>
    </lineage>
</organism>
<protein>
    <submittedName>
        <fullName evidence="1">Uncharacterized protein</fullName>
    </submittedName>
</protein>
<reference evidence="1" key="1">
    <citation type="journal article" date="2019" name="bioRxiv">
        <title>The Genome of the Zebra Mussel, Dreissena polymorpha: A Resource for Invasive Species Research.</title>
        <authorList>
            <person name="McCartney M.A."/>
            <person name="Auch B."/>
            <person name="Kono T."/>
            <person name="Mallez S."/>
            <person name="Zhang Y."/>
            <person name="Obille A."/>
            <person name="Becker A."/>
            <person name="Abrahante J.E."/>
            <person name="Garbe J."/>
            <person name="Badalamenti J.P."/>
            <person name="Herman A."/>
            <person name="Mangelson H."/>
            <person name="Liachko I."/>
            <person name="Sullivan S."/>
            <person name="Sone E.D."/>
            <person name="Koren S."/>
            <person name="Silverstein K.A.T."/>
            <person name="Beckman K.B."/>
            <person name="Gohl D.M."/>
        </authorList>
    </citation>
    <scope>NUCLEOTIDE SEQUENCE</scope>
    <source>
        <strain evidence="1">Duluth1</strain>
        <tissue evidence="1">Whole animal</tissue>
    </source>
</reference>
<evidence type="ECO:0000313" key="1">
    <source>
        <dbReference type="EMBL" id="KAH3886097.1"/>
    </source>
</evidence>
<reference evidence="1" key="2">
    <citation type="submission" date="2020-11" db="EMBL/GenBank/DDBJ databases">
        <authorList>
            <person name="McCartney M.A."/>
            <person name="Auch B."/>
            <person name="Kono T."/>
            <person name="Mallez S."/>
            <person name="Becker A."/>
            <person name="Gohl D.M."/>
            <person name="Silverstein K.A.T."/>
            <person name="Koren S."/>
            <person name="Bechman K.B."/>
            <person name="Herman A."/>
            <person name="Abrahante J.E."/>
            <person name="Garbe J."/>
        </authorList>
    </citation>
    <scope>NUCLEOTIDE SEQUENCE</scope>
    <source>
        <strain evidence="1">Duluth1</strain>
        <tissue evidence="1">Whole animal</tissue>
    </source>
</reference>
<dbReference type="AlphaFoldDB" id="A0A9D4S178"/>
<sequence>MHLQKAGVQFAKVYILVFVGKMHPESQTGSGNRHCDRTVMANSDVVPTVDGNFDKEHPLWKKLKLIVCKVSGKVLENKVFQNSLPTYVFLEKRNKETVPVSKDTISRWIRVIMTRAGIDVQEFGAHSASIMLKRFLAWLFSEKTRAVFSPEK</sequence>
<dbReference type="EMBL" id="JAIWYP010000001">
    <property type="protein sequence ID" value="KAH3886097.1"/>
    <property type="molecule type" value="Genomic_DNA"/>
</dbReference>
<name>A0A9D4S178_DREPO</name>
<dbReference type="Proteomes" id="UP000828390">
    <property type="component" value="Unassembled WGS sequence"/>
</dbReference>
<gene>
    <name evidence="1" type="ORF">DPMN_010098</name>
</gene>
<comment type="caution">
    <text evidence="1">The sequence shown here is derived from an EMBL/GenBank/DDBJ whole genome shotgun (WGS) entry which is preliminary data.</text>
</comment>
<proteinExistence type="predicted"/>
<accession>A0A9D4S178</accession>